<feature type="domain" description="Serine aminopeptidase S33" evidence="1">
    <location>
        <begin position="31"/>
        <end position="292"/>
    </location>
</feature>
<dbReference type="ESTHER" id="9firm-c0cq37">
    <property type="family name" value="Monoglyceridelipase_lysophospholip"/>
</dbReference>
<dbReference type="InterPro" id="IPR051044">
    <property type="entry name" value="MAG_DAG_Lipase"/>
</dbReference>
<name>C0CQ37_BLAHS</name>
<dbReference type="PATRIC" id="fig|476272.21.peg.1125"/>
<dbReference type="GeneID" id="86822471"/>
<proteinExistence type="predicted"/>
<dbReference type="eggNOG" id="COG2267">
    <property type="taxonomic scope" value="Bacteria"/>
</dbReference>
<accession>C0CQ37</accession>
<evidence type="ECO:0000313" key="3">
    <source>
        <dbReference type="Proteomes" id="UP000003100"/>
    </source>
</evidence>
<dbReference type="HOGENOM" id="CLU_026209_1_0_9"/>
<reference evidence="2 3" key="2">
    <citation type="submission" date="2009-02" db="EMBL/GenBank/DDBJ databases">
        <title>Draft genome sequence of Blautia hydrogenotrophica DSM 10507 (Ruminococcus hydrogenotrophicus DSM 10507).</title>
        <authorList>
            <person name="Sudarsanam P."/>
            <person name="Ley R."/>
            <person name="Guruge J."/>
            <person name="Turnbaugh P.J."/>
            <person name="Mahowald M."/>
            <person name="Liep D."/>
            <person name="Gordon J."/>
        </authorList>
    </citation>
    <scope>NUCLEOTIDE SEQUENCE [LARGE SCALE GENOMIC DNA]</scope>
    <source>
        <strain evidence="3">DSM 10507 / JCM 14656 / S5a33</strain>
    </source>
</reference>
<dbReference type="SUPFAM" id="SSF53474">
    <property type="entry name" value="alpha/beta-Hydrolases"/>
    <property type="match status" value="1"/>
</dbReference>
<keyword evidence="3" id="KW-1185">Reference proteome</keyword>
<dbReference type="RefSeq" id="WP_005950802.1">
    <property type="nucleotide sequence ID" value="NZ_CP136423.1"/>
</dbReference>
<dbReference type="InterPro" id="IPR022742">
    <property type="entry name" value="Hydrolase_4"/>
</dbReference>
<comment type="caution">
    <text evidence="2">The sequence shown here is derived from an EMBL/GenBank/DDBJ whole genome shotgun (WGS) entry which is preliminary data.</text>
</comment>
<organism evidence="2 3">
    <name type="scientific">Blautia hydrogenotrophica (strain DSM 10507 / JCM 14656 / S5a33)</name>
    <name type="common">Ruminococcus hydrogenotrophicus</name>
    <dbReference type="NCBI Taxonomy" id="476272"/>
    <lineage>
        <taxon>Bacteria</taxon>
        <taxon>Bacillati</taxon>
        <taxon>Bacillota</taxon>
        <taxon>Clostridia</taxon>
        <taxon>Lachnospirales</taxon>
        <taxon>Lachnospiraceae</taxon>
        <taxon>Blautia</taxon>
    </lineage>
</organism>
<dbReference type="Pfam" id="PF12146">
    <property type="entry name" value="Hydrolase_4"/>
    <property type="match status" value="1"/>
</dbReference>
<protein>
    <recommendedName>
        <fullName evidence="1">Serine aminopeptidase S33 domain-containing protein</fullName>
    </recommendedName>
</protein>
<evidence type="ECO:0000313" key="2">
    <source>
        <dbReference type="EMBL" id="EEG48125.1"/>
    </source>
</evidence>
<dbReference type="EMBL" id="ACBZ01000163">
    <property type="protein sequence ID" value="EEG48125.1"/>
    <property type="molecule type" value="Genomic_DNA"/>
</dbReference>
<sequence>MSSQKLEDIKSQYDGLKLSLLTVTPKEGKELHGVIQLVHGMCEYKERYLPFMKFMAKHGYICVIHDNRGHGKSVKNVEDLGYMYRGKARAFVEDIHQITLLIRERYPRLPVILFGHSMGSLAVRAYLKKYDSLIDMLIVCGSPSKNPGVILGRMIAVVQGKLQGERHRSKLLEALSFGSFAARFPKETRKHAWICTDQLVVKEYEDSRLCGFTFTVDGYRTLFQLMEEAYSGHGWQCTKPRLPILFLGGAQDPCIGNPRKFAAAIRQLRSQGYQNVRGKLYPGLRHEILNEPCKKEIYKDIAVYIRRQEQEIWPVRDGQE</sequence>
<dbReference type="AlphaFoldDB" id="C0CQ37"/>
<reference evidence="2 3" key="1">
    <citation type="submission" date="2009-01" db="EMBL/GenBank/DDBJ databases">
        <authorList>
            <person name="Fulton L."/>
            <person name="Clifton S."/>
            <person name="Fulton B."/>
            <person name="Xu J."/>
            <person name="Minx P."/>
            <person name="Pepin K.H."/>
            <person name="Johnson M."/>
            <person name="Bhonagiri V."/>
            <person name="Nash W.E."/>
            <person name="Mardis E.R."/>
            <person name="Wilson R.K."/>
        </authorList>
    </citation>
    <scope>NUCLEOTIDE SEQUENCE [LARGE SCALE GENOMIC DNA]</scope>
    <source>
        <strain evidence="3">DSM 10507 / JCM 14656 / S5a33</strain>
    </source>
</reference>
<evidence type="ECO:0000259" key="1">
    <source>
        <dbReference type="Pfam" id="PF12146"/>
    </source>
</evidence>
<dbReference type="InterPro" id="IPR029058">
    <property type="entry name" value="AB_hydrolase_fold"/>
</dbReference>
<dbReference type="Proteomes" id="UP000003100">
    <property type="component" value="Unassembled WGS sequence"/>
</dbReference>
<gene>
    <name evidence="2" type="ORF">RUMHYD_02990</name>
</gene>
<dbReference type="PANTHER" id="PTHR11614">
    <property type="entry name" value="PHOSPHOLIPASE-RELATED"/>
    <property type="match status" value="1"/>
</dbReference>
<dbReference type="Gene3D" id="3.40.50.1820">
    <property type="entry name" value="alpha/beta hydrolase"/>
    <property type="match status" value="1"/>
</dbReference>